<keyword evidence="3" id="KW-0217">Developmental protein</keyword>
<dbReference type="GO" id="GO:0030154">
    <property type="term" value="P:cell differentiation"/>
    <property type="evidence" value="ECO:0007669"/>
    <property type="project" value="TreeGrafter"/>
</dbReference>
<keyword evidence="5 7" id="KW-0371">Homeobox</keyword>
<evidence type="ECO:0000256" key="8">
    <source>
        <dbReference type="RuleBase" id="RU000682"/>
    </source>
</evidence>
<dbReference type="InterPro" id="IPR009057">
    <property type="entry name" value="Homeodomain-like_sf"/>
</dbReference>
<evidence type="ECO:0000256" key="3">
    <source>
        <dbReference type="ARBA" id="ARBA00022473"/>
    </source>
</evidence>
<dbReference type="Pfam" id="PF00046">
    <property type="entry name" value="Homeodomain"/>
    <property type="match status" value="1"/>
</dbReference>
<keyword evidence="4 7" id="KW-0238">DNA-binding</keyword>
<keyword evidence="12" id="KW-1185">Reference proteome</keyword>
<dbReference type="PRINTS" id="PR00024">
    <property type="entry name" value="HOMEOBOX"/>
</dbReference>
<dbReference type="GO" id="GO:0005634">
    <property type="term" value="C:nucleus"/>
    <property type="evidence" value="ECO:0007669"/>
    <property type="project" value="UniProtKB-SubCell"/>
</dbReference>
<dbReference type="InterPro" id="IPR017970">
    <property type="entry name" value="Homeobox_CS"/>
</dbReference>
<dbReference type="Gene3D" id="1.10.10.60">
    <property type="entry name" value="Homeodomain-like"/>
    <property type="match status" value="1"/>
</dbReference>
<evidence type="ECO:0000256" key="5">
    <source>
        <dbReference type="ARBA" id="ARBA00023155"/>
    </source>
</evidence>
<evidence type="ECO:0000259" key="10">
    <source>
        <dbReference type="PROSITE" id="PS50071"/>
    </source>
</evidence>
<protein>
    <submittedName>
        <fullName evidence="11">Putative homeobox protein Nkx-2.2a-like</fullName>
    </submittedName>
</protein>
<accession>A0A423SN86</accession>
<dbReference type="PROSITE" id="PS00027">
    <property type="entry name" value="HOMEOBOX_1"/>
    <property type="match status" value="1"/>
</dbReference>
<feature type="compositionally biased region" description="Polar residues" evidence="9">
    <location>
        <begin position="107"/>
        <end position="120"/>
    </location>
</feature>
<evidence type="ECO:0000256" key="9">
    <source>
        <dbReference type="SAM" id="MobiDB-lite"/>
    </source>
</evidence>
<dbReference type="STRING" id="6689.A0A423SN86"/>
<dbReference type="PROSITE" id="PS50071">
    <property type="entry name" value="HOMEOBOX_2"/>
    <property type="match status" value="1"/>
</dbReference>
<reference evidence="11 12" key="1">
    <citation type="submission" date="2018-04" db="EMBL/GenBank/DDBJ databases">
        <authorList>
            <person name="Zhang X."/>
            <person name="Yuan J."/>
            <person name="Li F."/>
            <person name="Xiang J."/>
        </authorList>
    </citation>
    <scope>NUCLEOTIDE SEQUENCE [LARGE SCALE GENOMIC DNA]</scope>
    <source>
        <tissue evidence="11">Muscle</tissue>
    </source>
</reference>
<comment type="subcellular location">
    <subcellularLocation>
        <location evidence="1 7 8">Nucleus</location>
    </subcellularLocation>
</comment>
<dbReference type="GO" id="GO:0000978">
    <property type="term" value="F:RNA polymerase II cis-regulatory region sequence-specific DNA binding"/>
    <property type="evidence" value="ECO:0007669"/>
    <property type="project" value="TreeGrafter"/>
</dbReference>
<dbReference type="AlphaFoldDB" id="A0A423SN86"/>
<sequence length="330" mass="35971">MYFPTETRYGSDLPSYPDADDSWSHPNLQDEFRLNVDRTRQTLPTAGSSNYTEPHNGFGSEGTTGRYCSSLWAHTTQETPDFNVGVDSSFPSGICSPHEVPNPPSLQPRTQDPTTETNPQPAFPQPSPHLSTSPLAIPDPRSILSQDASVRYLSAPEREHLASIINLTPTQVKIWFQNHRYKTKKQRTDRSVELGPLTSPRRVPVPVLVRDGKPVPVHHPPPPQFNTTPSYTPSFLDVGGYYQQATAHMRGIPTPSLPHSTYASMGMMSAAAAYNSPGLQGQYGSHALTPAVTSSATLHYAAPPTMAEAPDPSFAPAQYTAPGFSYSAQT</sequence>
<keyword evidence="6 7" id="KW-0539">Nucleus</keyword>
<dbReference type="EMBL" id="QCYY01003066">
    <property type="protein sequence ID" value="ROT65604.1"/>
    <property type="molecule type" value="Genomic_DNA"/>
</dbReference>
<evidence type="ECO:0000313" key="11">
    <source>
        <dbReference type="EMBL" id="ROT65604.1"/>
    </source>
</evidence>
<dbReference type="Proteomes" id="UP000283509">
    <property type="component" value="Unassembled WGS sequence"/>
</dbReference>
<evidence type="ECO:0000256" key="1">
    <source>
        <dbReference type="ARBA" id="ARBA00004123"/>
    </source>
</evidence>
<dbReference type="InterPro" id="IPR020479">
    <property type="entry name" value="HD_metazoa"/>
</dbReference>
<evidence type="ECO:0000256" key="7">
    <source>
        <dbReference type="PROSITE-ProRule" id="PRU00108"/>
    </source>
</evidence>
<proteinExistence type="inferred from homology"/>
<name>A0A423SN86_PENVA</name>
<dbReference type="PANTHER" id="PTHR24340:SF24">
    <property type="entry name" value="HOMEOBOX PROTEIN NKX-2.2"/>
    <property type="match status" value="1"/>
</dbReference>
<dbReference type="InterPro" id="IPR001356">
    <property type="entry name" value="HD"/>
</dbReference>
<evidence type="ECO:0000256" key="4">
    <source>
        <dbReference type="ARBA" id="ARBA00023125"/>
    </source>
</evidence>
<evidence type="ECO:0000313" key="12">
    <source>
        <dbReference type="Proteomes" id="UP000283509"/>
    </source>
</evidence>
<feature type="domain" description="Homeobox" evidence="10">
    <location>
        <begin position="151"/>
        <end position="186"/>
    </location>
</feature>
<feature type="DNA-binding region" description="Homeobox" evidence="7">
    <location>
        <begin position="153"/>
        <end position="187"/>
    </location>
</feature>
<organism evidence="11 12">
    <name type="scientific">Penaeus vannamei</name>
    <name type="common">Whiteleg shrimp</name>
    <name type="synonym">Litopenaeus vannamei</name>
    <dbReference type="NCBI Taxonomy" id="6689"/>
    <lineage>
        <taxon>Eukaryota</taxon>
        <taxon>Metazoa</taxon>
        <taxon>Ecdysozoa</taxon>
        <taxon>Arthropoda</taxon>
        <taxon>Crustacea</taxon>
        <taxon>Multicrustacea</taxon>
        <taxon>Malacostraca</taxon>
        <taxon>Eumalacostraca</taxon>
        <taxon>Eucarida</taxon>
        <taxon>Decapoda</taxon>
        <taxon>Dendrobranchiata</taxon>
        <taxon>Penaeoidea</taxon>
        <taxon>Penaeidae</taxon>
        <taxon>Penaeus</taxon>
    </lineage>
</organism>
<dbReference type="CDD" id="cd00086">
    <property type="entry name" value="homeodomain"/>
    <property type="match status" value="1"/>
</dbReference>
<reference evidence="11 12" key="2">
    <citation type="submission" date="2019-01" db="EMBL/GenBank/DDBJ databases">
        <title>The decoding of complex shrimp genome reveals the adaptation for benthos swimmer, frequently molting mechanism and breeding impact on genome.</title>
        <authorList>
            <person name="Sun Y."/>
            <person name="Gao Y."/>
            <person name="Yu Y."/>
        </authorList>
    </citation>
    <scope>NUCLEOTIDE SEQUENCE [LARGE SCALE GENOMIC DNA]</scope>
    <source>
        <tissue evidence="11">Muscle</tissue>
    </source>
</reference>
<comment type="caution">
    <text evidence="11">The sequence shown here is derived from an EMBL/GenBank/DDBJ whole genome shotgun (WGS) entry which is preliminary data.</text>
</comment>
<evidence type="ECO:0000256" key="2">
    <source>
        <dbReference type="ARBA" id="ARBA00005661"/>
    </source>
</evidence>
<dbReference type="SMART" id="SM00389">
    <property type="entry name" value="HOX"/>
    <property type="match status" value="1"/>
</dbReference>
<dbReference type="PANTHER" id="PTHR24340">
    <property type="entry name" value="HOMEOBOX PROTEIN NKX"/>
    <property type="match status" value="1"/>
</dbReference>
<dbReference type="InterPro" id="IPR050394">
    <property type="entry name" value="Homeobox_NK-like"/>
</dbReference>
<evidence type="ECO:0000256" key="6">
    <source>
        <dbReference type="ARBA" id="ARBA00023242"/>
    </source>
</evidence>
<dbReference type="OrthoDB" id="6159439at2759"/>
<feature type="region of interest" description="Disordered" evidence="9">
    <location>
        <begin position="83"/>
        <end position="140"/>
    </location>
</feature>
<gene>
    <name evidence="11" type="ORF">C7M84_016407</name>
</gene>
<dbReference type="SUPFAM" id="SSF46689">
    <property type="entry name" value="Homeodomain-like"/>
    <property type="match status" value="1"/>
</dbReference>
<dbReference type="GO" id="GO:0000981">
    <property type="term" value="F:DNA-binding transcription factor activity, RNA polymerase II-specific"/>
    <property type="evidence" value="ECO:0007669"/>
    <property type="project" value="InterPro"/>
</dbReference>
<feature type="region of interest" description="Disordered" evidence="9">
    <location>
        <begin position="1"/>
        <end position="27"/>
    </location>
</feature>
<comment type="similarity">
    <text evidence="2">Belongs to the NK-2 homeobox family.</text>
</comment>